<dbReference type="EMBL" id="HE573027">
    <property type="protein sequence ID" value="CCC52881.1"/>
    <property type="molecule type" value="Genomic_DNA"/>
</dbReference>
<organism evidence="1">
    <name type="scientific">Trypanosoma vivax (strain Y486)</name>
    <dbReference type="NCBI Taxonomy" id="1055687"/>
    <lineage>
        <taxon>Eukaryota</taxon>
        <taxon>Discoba</taxon>
        <taxon>Euglenozoa</taxon>
        <taxon>Kinetoplastea</taxon>
        <taxon>Metakinetoplastina</taxon>
        <taxon>Trypanosomatida</taxon>
        <taxon>Trypanosomatidae</taxon>
        <taxon>Trypanosoma</taxon>
        <taxon>Duttonella</taxon>
    </lineage>
</organism>
<dbReference type="OMA" id="PSEFLMA"/>
<dbReference type="VEuPathDB" id="TriTrypDB:TvY486_1103650"/>
<sequence length="327" mass="36193">MPAHANGLSDAGGNNTATFSRTVAVGNSNSCHVQAGLSVTMLSLARFLPYDDLRRIGCTVRTHSVDEFNVEWGPERLVNWCRSSGNLGTASKMSNARDPLVVTPVRSKQVARPSEFLMALHAAVSRSVWSDFPQTGENSGNESEEAEWNRIFTRWPLELAASGYAEWWLRHPRCTPDASNNFQVLIDAISNAERSRSLASGYATAQPSMDVLHGALVALQALYSAPPSSLKIAFEEPRFHQQLFFRTCRLGAHEHSVDKRELTLCLSLAASVAQRLGRNKLAMRHDLIRFVGKIRCHWKALGEGCFDIESLQMKLRIVESLLASSLD</sequence>
<protein>
    <submittedName>
        <fullName evidence="1">Uncharacterized protein</fullName>
    </submittedName>
</protein>
<proteinExistence type="predicted"/>
<dbReference type="AlphaFoldDB" id="G0UAP6"/>
<gene>
    <name evidence="1" type="ORF">TVY486_1103650</name>
</gene>
<evidence type="ECO:0000313" key="1">
    <source>
        <dbReference type="EMBL" id="CCC52881.1"/>
    </source>
</evidence>
<accession>G0UAP6</accession>
<name>G0UAP6_TRYVY</name>
<reference evidence="1" key="1">
    <citation type="journal article" date="2012" name="Proc. Natl. Acad. Sci. U.S.A.">
        <title>Antigenic diversity is generated by distinct evolutionary mechanisms in African trypanosome species.</title>
        <authorList>
            <person name="Jackson A.P."/>
            <person name="Berry A."/>
            <person name="Aslett M."/>
            <person name="Allison H.C."/>
            <person name="Burton P."/>
            <person name="Vavrova-Anderson J."/>
            <person name="Brown R."/>
            <person name="Browne H."/>
            <person name="Corton N."/>
            <person name="Hauser H."/>
            <person name="Gamble J."/>
            <person name="Gilderthorp R."/>
            <person name="Marcello L."/>
            <person name="McQuillan J."/>
            <person name="Otto T.D."/>
            <person name="Quail M.A."/>
            <person name="Sanders M.J."/>
            <person name="van Tonder A."/>
            <person name="Ginger M.L."/>
            <person name="Field M.C."/>
            <person name="Barry J.D."/>
            <person name="Hertz-Fowler C."/>
            <person name="Berriman M."/>
        </authorList>
    </citation>
    <scope>NUCLEOTIDE SEQUENCE</scope>
    <source>
        <strain evidence="1">Y486</strain>
    </source>
</reference>